<feature type="transmembrane region" description="Helical" evidence="5">
    <location>
        <begin position="115"/>
        <end position="135"/>
    </location>
</feature>
<sequence>MKKRDLILALLVVIVWGANFTVIKLGLAGLPPMLLVALRYTFAAIPAIFFVKRPDISWKYVFAYGMAVGVGQFSCLFYAMNIGMPAGTSSVILQAQAFFTLIFAAVLLKEPLRIFHTLGLLIAAIGLLFISGHLGGTSEVSSLPLGALFLTLLAAAFWGISNVIVRFASKQASAQGKTLDMFALVVWSCLVPPLPLFIFALILDTPETLLHIVLNLSGQSIFAILYLSFLATLIGFGLWSLLLSKYPAGKVAPLSLLVPVTGLVTAQIVLGEHLMPIQWLGCGIIILGLIISNFGSTILQFFFKKKTI</sequence>
<feature type="transmembrane region" description="Helical" evidence="5">
    <location>
        <begin position="147"/>
        <end position="169"/>
    </location>
</feature>
<evidence type="ECO:0000313" key="7">
    <source>
        <dbReference type="EMBL" id="MPM78209.1"/>
    </source>
</evidence>
<evidence type="ECO:0000259" key="6">
    <source>
        <dbReference type="Pfam" id="PF00892"/>
    </source>
</evidence>
<protein>
    <submittedName>
        <fullName evidence="7">Putative amino-acid metabolite efflux pump</fullName>
    </submittedName>
</protein>
<feature type="transmembrane region" description="Helical" evidence="5">
    <location>
        <begin position="58"/>
        <end position="79"/>
    </location>
</feature>
<feature type="transmembrane region" description="Helical" evidence="5">
    <location>
        <begin position="91"/>
        <end position="108"/>
    </location>
</feature>
<dbReference type="AlphaFoldDB" id="A0A645CMS8"/>
<evidence type="ECO:0000256" key="2">
    <source>
        <dbReference type="ARBA" id="ARBA00022692"/>
    </source>
</evidence>
<accession>A0A645CMS8</accession>
<feature type="transmembrane region" description="Helical" evidence="5">
    <location>
        <begin position="251"/>
        <end position="271"/>
    </location>
</feature>
<organism evidence="7">
    <name type="scientific">bioreactor metagenome</name>
    <dbReference type="NCBI Taxonomy" id="1076179"/>
    <lineage>
        <taxon>unclassified sequences</taxon>
        <taxon>metagenomes</taxon>
        <taxon>ecological metagenomes</taxon>
    </lineage>
</organism>
<reference evidence="7" key="1">
    <citation type="submission" date="2019-08" db="EMBL/GenBank/DDBJ databases">
        <authorList>
            <person name="Kucharzyk K."/>
            <person name="Murdoch R.W."/>
            <person name="Higgins S."/>
            <person name="Loffler F."/>
        </authorList>
    </citation>
    <scope>NUCLEOTIDE SEQUENCE</scope>
</reference>
<keyword evidence="3 5" id="KW-1133">Transmembrane helix</keyword>
<dbReference type="InterPro" id="IPR037185">
    <property type="entry name" value="EmrE-like"/>
</dbReference>
<feature type="transmembrane region" description="Helical" evidence="5">
    <location>
        <begin position="277"/>
        <end position="303"/>
    </location>
</feature>
<dbReference type="InterPro" id="IPR000620">
    <property type="entry name" value="EamA_dom"/>
</dbReference>
<evidence type="ECO:0000256" key="5">
    <source>
        <dbReference type="SAM" id="Phobius"/>
    </source>
</evidence>
<dbReference type="Pfam" id="PF00892">
    <property type="entry name" value="EamA"/>
    <property type="match status" value="2"/>
</dbReference>
<feature type="transmembrane region" description="Helical" evidence="5">
    <location>
        <begin position="223"/>
        <end position="244"/>
    </location>
</feature>
<evidence type="ECO:0000256" key="4">
    <source>
        <dbReference type="ARBA" id="ARBA00023136"/>
    </source>
</evidence>
<dbReference type="PANTHER" id="PTHR32322:SF9">
    <property type="entry name" value="AMINO-ACID METABOLITE EFFLUX PUMP-RELATED"/>
    <property type="match status" value="1"/>
</dbReference>
<evidence type="ECO:0000256" key="3">
    <source>
        <dbReference type="ARBA" id="ARBA00022989"/>
    </source>
</evidence>
<proteinExistence type="predicted"/>
<name>A0A645CMS8_9ZZZZ</name>
<feature type="transmembrane region" description="Helical" evidence="5">
    <location>
        <begin position="181"/>
        <end position="203"/>
    </location>
</feature>
<evidence type="ECO:0000256" key="1">
    <source>
        <dbReference type="ARBA" id="ARBA00004141"/>
    </source>
</evidence>
<feature type="transmembrane region" description="Helical" evidence="5">
    <location>
        <begin position="33"/>
        <end position="51"/>
    </location>
</feature>
<dbReference type="SUPFAM" id="SSF103481">
    <property type="entry name" value="Multidrug resistance efflux transporter EmrE"/>
    <property type="match status" value="2"/>
</dbReference>
<dbReference type="PANTHER" id="PTHR32322">
    <property type="entry name" value="INNER MEMBRANE TRANSPORTER"/>
    <property type="match status" value="1"/>
</dbReference>
<dbReference type="GO" id="GO:0016020">
    <property type="term" value="C:membrane"/>
    <property type="evidence" value="ECO:0007669"/>
    <property type="project" value="UniProtKB-SubCell"/>
</dbReference>
<dbReference type="InterPro" id="IPR050638">
    <property type="entry name" value="AA-Vitamin_Transporters"/>
</dbReference>
<keyword evidence="2 5" id="KW-0812">Transmembrane</keyword>
<gene>
    <name evidence="7" type="primary">eamA_5</name>
    <name evidence="7" type="ORF">SDC9_125220</name>
</gene>
<dbReference type="EMBL" id="VSSQ01028477">
    <property type="protein sequence ID" value="MPM78209.1"/>
    <property type="molecule type" value="Genomic_DNA"/>
</dbReference>
<comment type="caution">
    <text evidence="7">The sequence shown here is derived from an EMBL/GenBank/DDBJ whole genome shotgun (WGS) entry which is preliminary data.</text>
</comment>
<feature type="domain" description="EamA" evidence="6">
    <location>
        <begin position="147"/>
        <end position="293"/>
    </location>
</feature>
<feature type="domain" description="EamA" evidence="6">
    <location>
        <begin position="6"/>
        <end position="131"/>
    </location>
</feature>
<keyword evidence="4 5" id="KW-0472">Membrane</keyword>
<comment type="subcellular location">
    <subcellularLocation>
        <location evidence="1">Membrane</location>
        <topology evidence="1">Multi-pass membrane protein</topology>
    </subcellularLocation>
</comment>